<evidence type="ECO:0000256" key="3">
    <source>
        <dbReference type="ARBA" id="ARBA00022454"/>
    </source>
</evidence>
<comment type="similarity">
    <text evidence="2">Belongs to the CND3 (condensin subunit 3) family.</text>
</comment>
<keyword evidence="7" id="KW-0131">Cell cycle</keyword>
<dbReference type="Pfam" id="PF12719">
    <property type="entry name" value="Cnd3"/>
    <property type="match status" value="1"/>
</dbReference>
<dbReference type="GO" id="GO:0000796">
    <property type="term" value="C:condensin complex"/>
    <property type="evidence" value="ECO:0007669"/>
    <property type="project" value="InterPro"/>
</dbReference>
<reference evidence="10" key="1">
    <citation type="submission" date="2024-04" db="EMBL/GenBank/DDBJ databases">
        <authorList>
            <consortium name="Molecular Ecology Group"/>
        </authorList>
    </citation>
    <scope>NUCLEOTIDE SEQUENCE</scope>
</reference>
<organism evidence="10 11">
    <name type="scientific">Lasius platythorax</name>
    <dbReference type="NCBI Taxonomy" id="488582"/>
    <lineage>
        <taxon>Eukaryota</taxon>
        <taxon>Metazoa</taxon>
        <taxon>Ecdysozoa</taxon>
        <taxon>Arthropoda</taxon>
        <taxon>Hexapoda</taxon>
        <taxon>Insecta</taxon>
        <taxon>Pterygota</taxon>
        <taxon>Neoptera</taxon>
        <taxon>Endopterygota</taxon>
        <taxon>Hymenoptera</taxon>
        <taxon>Apocrita</taxon>
        <taxon>Aculeata</taxon>
        <taxon>Formicoidea</taxon>
        <taxon>Formicidae</taxon>
        <taxon>Formicinae</taxon>
        <taxon>Lasius</taxon>
        <taxon>Lasius</taxon>
    </lineage>
</organism>
<keyword evidence="3" id="KW-0158">Chromosome</keyword>
<dbReference type="EMBL" id="OZ034825">
    <property type="protein sequence ID" value="CAL1679497.1"/>
    <property type="molecule type" value="Genomic_DNA"/>
</dbReference>
<keyword evidence="11" id="KW-1185">Reference proteome</keyword>
<accession>A0AAV2NJ39</accession>
<evidence type="ECO:0000256" key="5">
    <source>
        <dbReference type="ARBA" id="ARBA00022776"/>
    </source>
</evidence>
<dbReference type="GO" id="GO:0051301">
    <property type="term" value="P:cell division"/>
    <property type="evidence" value="ECO:0007669"/>
    <property type="project" value="UniProtKB-KW"/>
</dbReference>
<dbReference type="SUPFAM" id="SSF48371">
    <property type="entry name" value="ARM repeat"/>
    <property type="match status" value="1"/>
</dbReference>
<evidence type="ECO:0000256" key="2">
    <source>
        <dbReference type="ARBA" id="ARBA00006533"/>
    </source>
</evidence>
<evidence type="ECO:0000259" key="9">
    <source>
        <dbReference type="PROSITE" id="PS50151"/>
    </source>
</evidence>
<evidence type="ECO:0000256" key="7">
    <source>
        <dbReference type="ARBA" id="ARBA00023306"/>
    </source>
</evidence>
<dbReference type="AlphaFoldDB" id="A0AAV2NJ39"/>
<comment type="subcellular location">
    <subcellularLocation>
        <location evidence="1">Chromosome</location>
    </subcellularLocation>
</comment>
<gene>
    <name evidence="10" type="ORF">LPLAT_LOCUS5673</name>
</gene>
<dbReference type="Gene3D" id="1.25.10.10">
    <property type="entry name" value="Leucine-rich Repeat Variant"/>
    <property type="match status" value="1"/>
</dbReference>
<evidence type="ECO:0000313" key="11">
    <source>
        <dbReference type="Proteomes" id="UP001497644"/>
    </source>
</evidence>
<evidence type="ECO:0000256" key="8">
    <source>
        <dbReference type="SAM" id="Coils"/>
    </source>
</evidence>
<dbReference type="InterPro" id="IPR001943">
    <property type="entry name" value="UVR_dom"/>
</dbReference>
<sequence>MVRAIEKNMKDIFRKVQYNKIDHPQYTKQLMKLYEKTDLDTFWNHFISFLKVPLTMAQQHLHIINTLEFFAKFAVSFYSSSESESVEPMSPLLSKLFNFLLTHHSAKDKAVRYRICHFLNLLLNFMGDDAFIDDNLCDQITVSMMDRLLDKSPKVRAQAVLALHRLQDPADEQCPVIKMYIFHVTKDPSAEVRKAVLSSMGKNQKTLQAALLKTRDIDDSVRKMAFEFISKITVRSLTIEQRERLLKDGLKDRAEIVRTCVSSVLLPTWLRCYKGEYLSLVHALDAGIGTETATLALQILFKDANLKNLLEQVPIDKDTRLIPLTSMSNENVLYWKCVVKHLHSLSCTEELELIIPELSGFCKYIREFMTLISSKSYEVWEKECHKFILLQLFEMSTTYDLADEVGRKNLNELIIDTLMSDHCCDKIIECIVSLLTNVISDPNNMLNIIANVISETRLPSNENLNTQQITQQITVEQQQEKDMQKARLKVDILELEEELYQAVKEENFLQAESLKEKIKVLKEEINQLSKVPEAVITDDIREEKNDSATMVKCLNILYSAMQFIRVLTPTLRSLMSLVLDSLDHPDDNVHILALKILGIYCILDKELAKKHIMILFYQFSCEQENQEIWIVALKGIFDLLLMYGLEYFENLQIQEENSLQNRSEKSRLLYTHEDSVVSVNKRIEIEKSPGNFIKILMGLLNNTNQDLRTVATEGFCKLLLHQRINSSSLISRLIILGYNEANIDDIYLRQCLSVFFEHFIVRVPEAQEMLESAYFPTLRALCDAPDVSPLREIDTYHVSKFILNLTRRGYQKTGGQTFYTHNNLAFAILAEILNPESNIDKDTLIKSLTNLYIQIEDAPSKQNLQEAIENVTKMVKDSDKRLLKYIQQFKQKLETPPETEIAVEDGSDDSED</sequence>
<dbReference type="Proteomes" id="UP001497644">
    <property type="component" value="Chromosome 2"/>
</dbReference>
<dbReference type="PANTHER" id="PTHR14418">
    <property type="entry name" value="CONDENSIN COMPLEX SUBUNIT 3-RELATED"/>
    <property type="match status" value="1"/>
</dbReference>
<feature type="domain" description="UVR" evidence="9">
    <location>
        <begin position="489"/>
        <end position="524"/>
    </location>
</feature>
<protein>
    <recommendedName>
        <fullName evidence="9">UVR domain-containing protein</fullName>
    </recommendedName>
</protein>
<evidence type="ECO:0000256" key="1">
    <source>
        <dbReference type="ARBA" id="ARBA00004286"/>
    </source>
</evidence>
<keyword evidence="6" id="KW-0226">DNA condensation</keyword>
<dbReference type="PANTHER" id="PTHR14418:SF5">
    <property type="entry name" value="CONDENSIN COMPLEX SUBUNIT 3"/>
    <property type="match status" value="1"/>
</dbReference>
<dbReference type="PROSITE" id="PS50151">
    <property type="entry name" value="UVR"/>
    <property type="match status" value="1"/>
</dbReference>
<dbReference type="GO" id="GO:0005737">
    <property type="term" value="C:cytoplasm"/>
    <property type="evidence" value="ECO:0007669"/>
    <property type="project" value="TreeGrafter"/>
</dbReference>
<name>A0AAV2NJ39_9HYME</name>
<dbReference type="InterPro" id="IPR016024">
    <property type="entry name" value="ARM-type_fold"/>
</dbReference>
<evidence type="ECO:0000256" key="6">
    <source>
        <dbReference type="ARBA" id="ARBA00023067"/>
    </source>
</evidence>
<dbReference type="GO" id="GO:0007076">
    <property type="term" value="P:mitotic chromosome condensation"/>
    <property type="evidence" value="ECO:0007669"/>
    <property type="project" value="InterPro"/>
</dbReference>
<keyword evidence="8" id="KW-0175">Coiled coil</keyword>
<feature type="coiled-coil region" evidence="8">
    <location>
        <begin position="476"/>
        <end position="531"/>
    </location>
</feature>
<evidence type="ECO:0000256" key="4">
    <source>
        <dbReference type="ARBA" id="ARBA00022618"/>
    </source>
</evidence>
<keyword evidence="5" id="KW-0498">Mitosis</keyword>
<dbReference type="InterPro" id="IPR027165">
    <property type="entry name" value="CND3"/>
</dbReference>
<dbReference type="InterPro" id="IPR025977">
    <property type="entry name" value="Cnd3_C"/>
</dbReference>
<dbReference type="GO" id="GO:0000793">
    <property type="term" value="C:condensed chromosome"/>
    <property type="evidence" value="ECO:0007669"/>
    <property type="project" value="TreeGrafter"/>
</dbReference>
<proteinExistence type="inferred from homology"/>
<evidence type="ECO:0000313" key="10">
    <source>
        <dbReference type="EMBL" id="CAL1679497.1"/>
    </source>
</evidence>
<keyword evidence="4" id="KW-0132">Cell division</keyword>
<dbReference type="InterPro" id="IPR011989">
    <property type="entry name" value="ARM-like"/>
</dbReference>